<evidence type="ECO:0000313" key="8">
    <source>
        <dbReference type="EMBL" id="AVD72089.1"/>
    </source>
</evidence>
<dbReference type="Gene3D" id="3.30.1070.10">
    <property type="entry name" value="Cell division topological specificity factor MinE"/>
    <property type="match status" value="1"/>
</dbReference>
<dbReference type="Pfam" id="PF03776">
    <property type="entry name" value="MinE"/>
    <property type="match status" value="1"/>
</dbReference>
<evidence type="ECO:0000256" key="3">
    <source>
        <dbReference type="ARBA" id="ARBA00022618"/>
    </source>
</evidence>
<keyword evidence="4 6" id="KW-0131">Cell cycle</keyword>
<dbReference type="NCBIfam" id="TIGR01215">
    <property type="entry name" value="minE"/>
    <property type="match status" value="1"/>
</dbReference>
<evidence type="ECO:0000256" key="4">
    <source>
        <dbReference type="ARBA" id="ARBA00023306"/>
    </source>
</evidence>
<evidence type="ECO:0000256" key="7">
    <source>
        <dbReference type="SAM" id="MobiDB-lite"/>
    </source>
</evidence>
<comment type="similarity">
    <text evidence="1 6">Belongs to the MinE family.</text>
</comment>
<keyword evidence="9" id="KW-1185">Reference proteome</keyword>
<dbReference type="Proteomes" id="UP000239867">
    <property type="component" value="Chromosome"/>
</dbReference>
<dbReference type="SUPFAM" id="SSF55229">
    <property type="entry name" value="Cell division protein MinE topological specificity domain"/>
    <property type="match status" value="1"/>
</dbReference>
<dbReference type="GO" id="GO:0032955">
    <property type="term" value="P:regulation of division septum assembly"/>
    <property type="evidence" value="ECO:0007669"/>
    <property type="project" value="InterPro"/>
</dbReference>
<dbReference type="GO" id="GO:0051301">
    <property type="term" value="P:cell division"/>
    <property type="evidence" value="ECO:0007669"/>
    <property type="project" value="UniProtKB-KW"/>
</dbReference>
<dbReference type="GO" id="GO:0042802">
    <property type="term" value="F:identical protein binding"/>
    <property type="evidence" value="ECO:0007669"/>
    <property type="project" value="UniProtKB-ARBA"/>
</dbReference>
<evidence type="ECO:0000256" key="1">
    <source>
        <dbReference type="ARBA" id="ARBA00008168"/>
    </source>
</evidence>
<dbReference type="KEGG" id="deo:CAY53_11890"/>
<dbReference type="OrthoDB" id="9802655at2"/>
<gene>
    <name evidence="6" type="primary">minE</name>
    <name evidence="8" type="ORF">CAY53_11890</name>
</gene>
<dbReference type="InterPro" id="IPR005527">
    <property type="entry name" value="MinE"/>
</dbReference>
<evidence type="ECO:0000313" key="9">
    <source>
        <dbReference type="Proteomes" id="UP000239867"/>
    </source>
</evidence>
<dbReference type="EMBL" id="CP021255">
    <property type="protein sequence ID" value="AVD72089.1"/>
    <property type="molecule type" value="Genomic_DNA"/>
</dbReference>
<comment type="function">
    <text evidence="5 6">Prevents the cell division inhibition by proteins MinC and MinD at internal division sites while permitting inhibition at polar sites. This ensures cell division at the proper site by restricting the formation of a division septum at the midpoint of the long axis of the cell.</text>
</comment>
<proteinExistence type="inferred from homology"/>
<dbReference type="HAMAP" id="MF_00262">
    <property type="entry name" value="MinE"/>
    <property type="match status" value="1"/>
</dbReference>
<accession>A0A2L1GQY4</accession>
<dbReference type="AlphaFoldDB" id="A0A2L1GQY4"/>
<dbReference type="NCBIfam" id="NF001422">
    <property type="entry name" value="PRK00296.1"/>
    <property type="match status" value="1"/>
</dbReference>
<evidence type="ECO:0000256" key="5">
    <source>
        <dbReference type="ARBA" id="ARBA00025265"/>
    </source>
</evidence>
<sequence length="113" mass="12841">MALDLFSFFRQKKPSSAEIAKERLQIIVAHGGRTASSPDFLTRLEKDILEVVRKYIKISEDQINVSLDKEDDCEMLGINISLSERVEEPSDEPPPHRAPAPQKPYKSTQETPF</sequence>
<dbReference type="InterPro" id="IPR036707">
    <property type="entry name" value="MinE_sf"/>
</dbReference>
<evidence type="ECO:0000256" key="6">
    <source>
        <dbReference type="HAMAP-Rule" id="MF_00262"/>
    </source>
</evidence>
<evidence type="ECO:0000256" key="2">
    <source>
        <dbReference type="ARBA" id="ARBA00020112"/>
    </source>
</evidence>
<dbReference type="FunFam" id="3.30.1070.10:FF:000001">
    <property type="entry name" value="Cell division topological specificity factor"/>
    <property type="match status" value="1"/>
</dbReference>
<keyword evidence="3 6" id="KW-0132">Cell division</keyword>
<organism evidence="8 9">
    <name type="scientific">Desulfobulbus oralis</name>
    <dbReference type="NCBI Taxonomy" id="1986146"/>
    <lineage>
        <taxon>Bacteria</taxon>
        <taxon>Pseudomonadati</taxon>
        <taxon>Thermodesulfobacteriota</taxon>
        <taxon>Desulfobulbia</taxon>
        <taxon>Desulfobulbales</taxon>
        <taxon>Desulfobulbaceae</taxon>
        <taxon>Desulfobulbus</taxon>
    </lineage>
</organism>
<reference evidence="8 9" key="1">
    <citation type="journal article" date="2018" name="MBio">
        <title>Insights into the evolution of host association through the isolation and characterization of a novel human periodontal pathobiont, Desulfobulbus oralis.</title>
        <authorList>
            <person name="Cross K.L."/>
            <person name="Chirania P."/>
            <person name="Xiong W."/>
            <person name="Beall C.J."/>
            <person name="Elkins J.G."/>
            <person name="Giannone R.J."/>
            <person name="Griffen A.L."/>
            <person name="Guss A.M."/>
            <person name="Hettich R.L."/>
            <person name="Joshi S.S."/>
            <person name="Mokrzan E.M."/>
            <person name="Martin R.K."/>
            <person name="Zhulin I.B."/>
            <person name="Leys E.J."/>
            <person name="Podar M."/>
        </authorList>
    </citation>
    <scope>NUCLEOTIDE SEQUENCE [LARGE SCALE GENOMIC DNA]</scope>
    <source>
        <strain evidence="8 9">ORNL</strain>
    </source>
</reference>
<protein>
    <recommendedName>
        <fullName evidence="2 6">Cell division topological specificity factor</fullName>
    </recommendedName>
</protein>
<feature type="region of interest" description="Disordered" evidence="7">
    <location>
        <begin position="81"/>
        <end position="113"/>
    </location>
</feature>
<name>A0A2L1GQY4_9BACT</name>